<feature type="transmembrane region" description="Helical" evidence="2">
    <location>
        <begin position="12"/>
        <end position="36"/>
    </location>
</feature>
<reference evidence="3" key="1">
    <citation type="submission" date="2020-02" db="EMBL/GenBank/DDBJ databases">
        <authorList>
            <person name="Palmer J.M."/>
        </authorList>
    </citation>
    <scope>NUCLEOTIDE SEQUENCE</scope>
    <source>
        <strain evidence="3">EPUS1.4</strain>
        <tissue evidence="3">Thallus</tissue>
    </source>
</reference>
<organism evidence="3 4">
    <name type="scientific">Endocarpon pusillum</name>
    <dbReference type="NCBI Taxonomy" id="364733"/>
    <lineage>
        <taxon>Eukaryota</taxon>
        <taxon>Fungi</taxon>
        <taxon>Dikarya</taxon>
        <taxon>Ascomycota</taxon>
        <taxon>Pezizomycotina</taxon>
        <taxon>Eurotiomycetes</taxon>
        <taxon>Chaetothyriomycetidae</taxon>
        <taxon>Verrucariales</taxon>
        <taxon>Verrucariaceae</taxon>
        <taxon>Endocarpon</taxon>
    </lineage>
</organism>
<feature type="compositionally biased region" description="Polar residues" evidence="1">
    <location>
        <begin position="396"/>
        <end position="406"/>
    </location>
</feature>
<comment type="caution">
    <text evidence="3">The sequence shown here is derived from an EMBL/GenBank/DDBJ whole genome shotgun (WGS) entry which is preliminary data.</text>
</comment>
<accession>A0A8H7AM34</accession>
<protein>
    <submittedName>
        <fullName evidence="3">Uncharacterized protein</fullName>
    </submittedName>
</protein>
<evidence type="ECO:0000256" key="1">
    <source>
        <dbReference type="SAM" id="MobiDB-lite"/>
    </source>
</evidence>
<dbReference type="EMBL" id="JAACFV010000018">
    <property type="protein sequence ID" value="KAF7511695.1"/>
    <property type="molecule type" value="Genomic_DNA"/>
</dbReference>
<evidence type="ECO:0000256" key="2">
    <source>
        <dbReference type="SAM" id="Phobius"/>
    </source>
</evidence>
<proteinExistence type="predicted"/>
<dbReference type="AlphaFoldDB" id="A0A8H7AM34"/>
<sequence length="444" mass="48967">MGLLPLKEPTLIDWPAVDLILTSLFAAIITVNLLLLRRRVHRLERHKIFGRKIFDLEDGHDVELLNKFCDLQTTEWKNGPLDKKAFQCFMDLAGGKIPSLDPKCKDQEMAARYEELLVAVVKFFHPELSEASVNEKQELGAVVATPDYTAAVLDEPQSKEAGHVTESRRWCGCSGSPSKPFLTDMEKDELLSQIYSSSLGKCCSGCSKKMAPDKLNGTCSPLDCGRQWCDSCIDSIEESTSHLGDLTRAYCTSCGNVLTCHGLDLSFPREAVYIVNTLRNLKYTSVQMASCVAAKIGGGIIDFVAYDIDLASGQAHLSPLDLSKTSSKGIKDERALSVTPNLNRMTSEEDSSQPSSKKLVNVPGVTACWSKHQEAPYYLVFCYPCQARPQRTQQQISSIKLSSRPLSTRLPPQRGQGRVSQRDLGSSSAGRWNRKPSAPPSTSR</sequence>
<dbReference type="Proteomes" id="UP000606974">
    <property type="component" value="Unassembled WGS sequence"/>
</dbReference>
<keyword evidence="2" id="KW-0812">Transmembrane</keyword>
<keyword evidence="2" id="KW-1133">Transmembrane helix</keyword>
<name>A0A8H7AM34_9EURO</name>
<feature type="region of interest" description="Disordered" evidence="1">
    <location>
        <begin position="396"/>
        <end position="444"/>
    </location>
</feature>
<keyword evidence="4" id="KW-1185">Reference proteome</keyword>
<dbReference type="OrthoDB" id="10523052at2759"/>
<evidence type="ECO:0000313" key="3">
    <source>
        <dbReference type="EMBL" id="KAF7511695.1"/>
    </source>
</evidence>
<keyword evidence="2" id="KW-0472">Membrane</keyword>
<gene>
    <name evidence="3" type="ORF">GJ744_003858</name>
</gene>
<evidence type="ECO:0000313" key="4">
    <source>
        <dbReference type="Proteomes" id="UP000606974"/>
    </source>
</evidence>